<name>A0AAV5AM96_9AGAM</name>
<dbReference type="Gene3D" id="3.40.50.970">
    <property type="match status" value="1"/>
</dbReference>
<organism evidence="6 7">
    <name type="scientific">Clathrus columnatus</name>
    <dbReference type="NCBI Taxonomy" id="1419009"/>
    <lineage>
        <taxon>Eukaryota</taxon>
        <taxon>Fungi</taxon>
        <taxon>Dikarya</taxon>
        <taxon>Basidiomycota</taxon>
        <taxon>Agaricomycotina</taxon>
        <taxon>Agaricomycetes</taxon>
        <taxon>Phallomycetidae</taxon>
        <taxon>Phallales</taxon>
        <taxon>Clathraceae</taxon>
        <taxon>Clathrus</taxon>
    </lineage>
</organism>
<sequence length="953" mass="108143">MVLKSRTLSSAVRRCWTRRRYHDESFGYRKRPGFELPDYTSAQLQNRTDNAALMRYADALRTHGHRAAKIDPLDLLQREEVAALDPGRYGLHDMQRQYNIDGIIWHQPPEESRQGSSQPTLWPLRRIIDHLRTVYVSRVAYEYMHSTSKTERLWFSHLLESTTTLPLQDKIRKRIWQLLARSESFDQFLQARFPNLKRYGLEGGESMIPAFDALFAAAAKASIQHVILAMPHRGRLNLLTEPTLLQFSLTALFHKIRGESEFSEELPTVGDVMSHLTANPTIKYPNAEHLQVSLLPNPSHLEAINPVALGLARAKQYTLLQSPNYINDPTCNLGDKVMCVQVHGDASFTGQGIVMESLGLSNLPHYTSGGSVHLVVNIGYTTPAEAARSSQYCSDVAKLINAPILHVNGDYPEDVARAMEVAFQYRNTFRKDVVVDLMVYRRWGHNELDEPAFTQPRMYKLIRSRKSVPTMYEESLIDRGILTEKEATLFRDEYKTYLEEHLTSSKTYTVPQGLAPSDVTSSDKWTGIVWPAFPTPESDIIRHPETGVELDLLHEIGEQSVRIPEGFEIHPRLTRHVKHRLESISKGRGIDWATAEALAWGSLMRQGHDVRISGQDVGRGTFSHRHAMFVDQNTEDIIVPLNATDPSTPCKLELANSSLSELAVLGFEYGLSWERPNLLPIWEAQFGDFFNGAQVIIDTFISSGEAKWLRQSGLVILLPHGLDGAGPEHSSMRIERFLQLTNDTYTPSSVNVNINMHIANPTTPAQYFHLLRRQQFRNYRKPLVLATPKGLLRAPVASSTIDEFVPGRKFQPVLVDPHAHNPNEVRRIIFCSGKVYYDLMEKREEKGLKDQVALCRVEELAPFPWKDVMDALQTYAYSERRNIEVVWVQEEPKNQGPWPHVGVRLELLLKEYHGGLNHVTYVGRKESAVPAVGIGKLARAEKVDLLEKAFESV</sequence>
<dbReference type="Gene3D" id="3.40.50.12470">
    <property type="match status" value="1"/>
</dbReference>
<feature type="domain" description="Transketolase-like pyrimidine-binding" evidence="5">
    <location>
        <begin position="590"/>
        <end position="794"/>
    </location>
</feature>
<keyword evidence="4" id="KW-0786">Thiamine pyrophosphate</keyword>
<dbReference type="InterPro" id="IPR005475">
    <property type="entry name" value="Transketolase-like_Pyr-bd"/>
</dbReference>
<protein>
    <recommendedName>
        <fullName evidence="5">Transketolase-like pyrimidine-binding domain-containing protein</fullName>
    </recommendedName>
</protein>
<dbReference type="GO" id="GO:0006091">
    <property type="term" value="P:generation of precursor metabolites and energy"/>
    <property type="evidence" value="ECO:0007669"/>
    <property type="project" value="UniProtKB-ARBA"/>
</dbReference>
<dbReference type="Pfam" id="PF16870">
    <property type="entry name" value="OxoGdeHyase_C"/>
    <property type="match status" value="1"/>
</dbReference>
<evidence type="ECO:0000256" key="3">
    <source>
        <dbReference type="ARBA" id="ARBA00023002"/>
    </source>
</evidence>
<dbReference type="PANTHER" id="PTHR23152:SF4">
    <property type="entry name" value="2-OXOADIPATE DEHYDROGENASE COMPLEX COMPONENT E1"/>
    <property type="match status" value="1"/>
</dbReference>
<gene>
    <name evidence="6" type="ORF">Clacol_009172</name>
</gene>
<dbReference type="CDD" id="cd02016">
    <property type="entry name" value="TPP_E1_OGDC_like"/>
    <property type="match status" value="1"/>
</dbReference>
<dbReference type="Pfam" id="PF00676">
    <property type="entry name" value="E1_dh"/>
    <property type="match status" value="1"/>
</dbReference>
<dbReference type="PIRSF" id="PIRSF000157">
    <property type="entry name" value="Oxoglu_dh_E1"/>
    <property type="match status" value="1"/>
</dbReference>
<dbReference type="EMBL" id="BPWL01000010">
    <property type="protein sequence ID" value="GJJ14902.1"/>
    <property type="molecule type" value="Genomic_DNA"/>
</dbReference>
<dbReference type="Pfam" id="PF02779">
    <property type="entry name" value="Transket_pyr"/>
    <property type="match status" value="1"/>
</dbReference>
<proteinExistence type="inferred from homology"/>
<dbReference type="NCBIfam" id="NF006914">
    <property type="entry name" value="PRK09404.1"/>
    <property type="match status" value="1"/>
</dbReference>
<dbReference type="SUPFAM" id="SSF52518">
    <property type="entry name" value="Thiamin diphosphate-binding fold (THDP-binding)"/>
    <property type="match status" value="2"/>
</dbReference>
<dbReference type="GO" id="GO:0030976">
    <property type="term" value="F:thiamine pyrophosphate binding"/>
    <property type="evidence" value="ECO:0007669"/>
    <property type="project" value="InterPro"/>
</dbReference>
<dbReference type="Gene3D" id="1.10.287.1150">
    <property type="entry name" value="TPP helical domain"/>
    <property type="match status" value="1"/>
</dbReference>
<dbReference type="InterPro" id="IPR031717">
    <property type="entry name" value="ODO-1/KGD_C"/>
</dbReference>
<dbReference type="NCBIfam" id="NF008907">
    <property type="entry name" value="PRK12270.1"/>
    <property type="match status" value="1"/>
</dbReference>
<evidence type="ECO:0000259" key="5">
    <source>
        <dbReference type="SMART" id="SM00861"/>
    </source>
</evidence>
<dbReference type="InterPro" id="IPR042179">
    <property type="entry name" value="KGD_C_sf"/>
</dbReference>
<dbReference type="InterPro" id="IPR029061">
    <property type="entry name" value="THDP-binding"/>
</dbReference>
<accession>A0AAV5AM96</accession>
<dbReference type="InterPro" id="IPR001017">
    <property type="entry name" value="DH_E1"/>
</dbReference>
<reference evidence="6" key="1">
    <citation type="submission" date="2021-10" db="EMBL/GenBank/DDBJ databases">
        <title>De novo Genome Assembly of Clathrus columnatus (Basidiomycota, Fungi) Using Illumina and Nanopore Sequence Data.</title>
        <authorList>
            <person name="Ogiso-Tanaka E."/>
            <person name="Itagaki H."/>
            <person name="Hosoya T."/>
            <person name="Hosaka K."/>
        </authorList>
    </citation>
    <scope>NUCLEOTIDE SEQUENCE</scope>
    <source>
        <strain evidence="6">MO-923</strain>
    </source>
</reference>
<dbReference type="Proteomes" id="UP001050691">
    <property type="component" value="Unassembled WGS sequence"/>
</dbReference>
<dbReference type="InterPro" id="IPR011603">
    <property type="entry name" value="2oxoglutarate_DH_E1"/>
</dbReference>
<evidence type="ECO:0000313" key="6">
    <source>
        <dbReference type="EMBL" id="GJJ14902.1"/>
    </source>
</evidence>
<dbReference type="GO" id="GO:0016624">
    <property type="term" value="F:oxidoreductase activity, acting on the aldehyde or oxo group of donors, disulfide as acceptor"/>
    <property type="evidence" value="ECO:0007669"/>
    <property type="project" value="InterPro"/>
</dbReference>
<dbReference type="AlphaFoldDB" id="A0AAV5AM96"/>
<evidence type="ECO:0000256" key="1">
    <source>
        <dbReference type="ARBA" id="ARBA00001964"/>
    </source>
</evidence>
<keyword evidence="3" id="KW-0560">Oxidoreductase</keyword>
<comment type="cofactor">
    <cofactor evidence="1">
        <name>thiamine diphosphate</name>
        <dbReference type="ChEBI" id="CHEBI:58937"/>
    </cofactor>
</comment>
<dbReference type="PANTHER" id="PTHR23152">
    <property type="entry name" value="2-OXOGLUTARATE DEHYDROGENASE"/>
    <property type="match status" value="1"/>
</dbReference>
<evidence type="ECO:0000256" key="2">
    <source>
        <dbReference type="ARBA" id="ARBA00006936"/>
    </source>
</evidence>
<evidence type="ECO:0000313" key="7">
    <source>
        <dbReference type="Proteomes" id="UP001050691"/>
    </source>
</evidence>
<evidence type="ECO:0000256" key="4">
    <source>
        <dbReference type="ARBA" id="ARBA00023052"/>
    </source>
</evidence>
<comment type="similarity">
    <text evidence="2">Belongs to the alpha-ketoglutarate dehydrogenase family.</text>
</comment>
<dbReference type="Gene3D" id="3.40.50.11610">
    <property type="entry name" value="Multifunctional 2-oxoglutarate metabolism enzyme, C-terminal domain"/>
    <property type="match status" value="1"/>
</dbReference>
<dbReference type="SMART" id="SM00861">
    <property type="entry name" value="Transket_pyr"/>
    <property type="match status" value="1"/>
</dbReference>
<keyword evidence="7" id="KW-1185">Reference proteome</keyword>
<comment type="caution">
    <text evidence="6">The sequence shown here is derived from an EMBL/GenBank/DDBJ whole genome shotgun (WGS) entry which is preliminary data.</text>
</comment>
<dbReference type="NCBIfam" id="TIGR00239">
    <property type="entry name" value="2oxo_dh_E1"/>
    <property type="match status" value="1"/>
</dbReference>